<feature type="compositionally biased region" description="Basic residues" evidence="1">
    <location>
        <begin position="38"/>
        <end position="53"/>
    </location>
</feature>
<comment type="caution">
    <text evidence="2">The sequence shown here is derived from an EMBL/GenBank/DDBJ whole genome shotgun (WGS) entry which is preliminary data.</text>
</comment>
<evidence type="ECO:0000256" key="1">
    <source>
        <dbReference type="SAM" id="MobiDB-lite"/>
    </source>
</evidence>
<evidence type="ECO:0000313" key="3">
    <source>
        <dbReference type="Proteomes" id="UP000811899"/>
    </source>
</evidence>
<reference evidence="2 3" key="1">
    <citation type="submission" date="2021-05" db="EMBL/GenBank/DDBJ databases">
        <title>The draft genome of Geobacter pelophilus DSM 12255.</title>
        <authorList>
            <person name="Xu Z."/>
            <person name="Masuda Y."/>
            <person name="Itoh H."/>
            <person name="Senoo K."/>
        </authorList>
    </citation>
    <scope>NUCLEOTIDE SEQUENCE [LARGE SCALE GENOMIC DNA]</scope>
    <source>
        <strain evidence="2 3">DSM 12255</strain>
    </source>
</reference>
<gene>
    <name evidence="2" type="ORF">KI809_06055</name>
</gene>
<protein>
    <submittedName>
        <fullName evidence="2">Uncharacterized protein</fullName>
    </submittedName>
</protein>
<accession>A0AAW4L6K8</accession>
<dbReference type="RefSeq" id="WP_214170643.1">
    <property type="nucleotide sequence ID" value="NZ_JAHCVJ010000002.1"/>
</dbReference>
<evidence type="ECO:0000313" key="2">
    <source>
        <dbReference type="EMBL" id="MBT0663861.1"/>
    </source>
</evidence>
<proteinExistence type="predicted"/>
<organism evidence="2 3">
    <name type="scientific">Geoanaerobacter pelophilus</name>
    <dbReference type="NCBI Taxonomy" id="60036"/>
    <lineage>
        <taxon>Bacteria</taxon>
        <taxon>Pseudomonadati</taxon>
        <taxon>Thermodesulfobacteriota</taxon>
        <taxon>Desulfuromonadia</taxon>
        <taxon>Geobacterales</taxon>
        <taxon>Geobacteraceae</taxon>
        <taxon>Geoanaerobacter</taxon>
    </lineage>
</organism>
<dbReference type="EMBL" id="JAHCVJ010000002">
    <property type="protein sequence ID" value="MBT0663861.1"/>
    <property type="molecule type" value="Genomic_DNA"/>
</dbReference>
<dbReference type="AlphaFoldDB" id="A0AAW4L6K8"/>
<keyword evidence="3" id="KW-1185">Reference proteome</keyword>
<sequence length="53" mass="5893">MKGAMSPKAMTGMKSTAPMLARHERMIRRATNHNLHVITHHGKIMVGRKGRAS</sequence>
<feature type="region of interest" description="Disordered" evidence="1">
    <location>
        <begin position="32"/>
        <end position="53"/>
    </location>
</feature>
<name>A0AAW4L6K8_9BACT</name>
<dbReference type="Proteomes" id="UP000811899">
    <property type="component" value="Unassembled WGS sequence"/>
</dbReference>